<dbReference type="EMBL" id="AZEC01000004">
    <property type="protein sequence ID" value="KRL13360.1"/>
    <property type="molecule type" value="Genomic_DNA"/>
</dbReference>
<accession>A0A0R1MZ16</accession>
<dbReference type="SUPFAM" id="SSF55811">
    <property type="entry name" value="Nudix"/>
    <property type="match status" value="1"/>
</dbReference>
<dbReference type="OrthoDB" id="9787476at2"/>
<comment type="caution">
    <text evidence="3">The sequence shown here is derived from an EMBL/GenBank/DDBJ whole genome shotgun (WGS) entry which is preliminary data.</text>
</comment>
<dbReference type="PROSITE" id="PS51462">
    <property type="entry name" value="NUDIX"/>
    <property type="match status" value="1"/>
</dbReference>
<dbReference type="Gene3D" id="3.90.79.10">
    <property type="entry name" value="Nucleoside Triphosphate Pyrophosphohydrolase"/>
    <property type="match status" value="1"/>
</dbReference>
<dbReference type="InterPro" id="IPR000086">
    <property type="entry name" value="NUDIX_hydrolase_dom"/>
</dbReference>
<dbReference type="PANTHER" id="PTHR43736:SF1">
    <property type="entry name" value="DIHYDRONEOPTERIN TRIPHOSPHATE DIPHOSPHATASE"/>
    <property type="match status" value="1"/>
</dbReference>
<evidence type="ECO:0000313" key="3">
    <source>
        <dbReference type="EMBL" id="KRL13360.1"/>
    </source>
</evidence>
<reference evidence="3 4" key="1">
    <citation type="journal article" date="2015" name="Genome Announc.">
        <title>Expanding the biotechnology potential of lactobacilli through comparative genomics of 213 strains and associated genera.</title>
        <authorList>
            <person name="Sun Z."/>
            <person name="Harris H.M."/>
            <person name="McCann A."/>
            <person name="Guo C."/>
            <person name="Argimon S."/>
            <person name="Zhang W."/>
            <person name="Yang X."/>
            <person name="Jeffery I.B."/>
            <person name="Cooney J.C."/>
            <person name="Kagawa T.F."/>
            <person name="Liu W."/>
            <person name="Song Y."/>
            <person name="Salvetti E."/>
            <person name="Wrobel A."/>
            <person name="Rasinkangas P."/>
            <person name="Parkhill J."/>
            <person name="Rea M.C."/>
            <person name="O'Sullivan O."/>
            <person name="Ritari J."/>
            <person name="Douillard F.P."/>
            <person name="Paul Ross R."/>
            <person name="Yang R."/>
            <person name="Briner A.E."/>
            <person name="Felis G.E."/>
            <person name="de Vos W.M."/>
            <person name="Barrangou R."/>
            <person name="Klaenhammer T.R."/>
            <person name="Caufield P.W."/>
            <person name="Cui Y."/>
            <person name="Zhang H."/>
            <person name="O'Toole P.W."/>
        </authorList>
    </citation>
    <scope>NUCLEOTIDE SEQUENCE [LARGE SCALE GENOMIC DNA]</scope>
    <source>
        <strain evidence="3 4">DSM 12744</strain>
    </source>
</reference>
<dbReference type="RefSeq" id="WP_057819288.1">
    <property type="nucleotide sequence ID" value="NZ_AZEC01000004.1"/>
</dbReference>
<evidence type="ECO:0000256" key="1">
    <source>
        <dbReference type="ARBA" id="ARBA00005582"/>
    </source>
</evidence>
<name>A0A0R1MZ16_9LACO</name>
<sequence>MSYVEDIRQYIGHRPLILNGSCVLIFDDHHRLLMQRRHEPQHRWGLLGGLMELGESTADVVVREVKEESSIDLPKDQLQLLGIYSGRNHRAEAPNGDIFYSVITAYVIHDVAATPVISDDESDNFAWFNLTALPTPIVGSHAQIIADYQESHQSK</sequence>
<dbReference type="STRING" id="1423792.FD09_GL002190"/>
<comment type="similarity">
    <text evidence="1">Belongs to the Nudix hydrolase family.</text>
</comment>
<protein>
    <recommendedName>
        <fullName evidence="2">Nudix hydrolase domain-containing protein</fullName>
    </recommendedName>
</protein>
<organism evidence="3 4">
    <name type="scientific">Schleiferilactobacillus perolens DSM 12744</name>
    <dbReference type="NCBI Taxonomy" id="1423792"/>
    <lineage>
        <taxon>Bacteria</taxon>
        <taxon>Bacillati</taxon>
        <taxon>Bacillota</taxon>
        <taxon>Bacilli</taxon>
        <taxon>Lactobacillales</taxon>
        <taxon>Lactobacillaceae</taxon>
        <taxon>Schleiferilactobacillus</taxon>
    </lineage>
</organism>
<proteinExistence type="inferred from homology"/>
<evidence type="ECO:0000259" key="2">
    <source>
        <dbReference type="PROSITE" id="PS51462"/>
    </source>
</evidence>
<keyword evidence="4" id="KW-1185">Reference proteome</keyword>
<gene>
    <name evidence="3" type="ORF">FD09_GL002190</name>
</gene>
<dbReference type="PANTHER" id="PTHR43736">
    <property type="entry name" value="ADP-RIBOSE PYROPHOSPHATASE"/>
    <property type="match status" value="1"/>
</dbReference>
<dbReference type="InterPro" id="IPR015797">
    <property type="entry name" value="NUDIX_hydrolase-like_dom_sf"/>
</dbReference>
<dbReference type="AlphaFoldDB" id="A0A0R1MZ16"/>
<dbReference type="Proteomes" id="UP000051330">
    <property type="component" value="Unassembled WGS sequence"/>
</dbReference>
<dbReference type="Pfam" id="PF00293">
    <property type="entry name" value="NUDIX"/>
    <property type="match status" value="1"/>
</dbReference>
<feature type="domain" description="Nudix hydrolase" evidence="2">
    <location>
        <begin position="15"/>
        <end position="153"/>
    </location>
</feature>
<evidence type="ECO:0000313" key="4">
    <source>
        <dbReference type="Proteomes" id="UP000051330"/>
    </source>
</evidence>
<dbReference type="PATRIC" id="fig|1423792.3.peg.2230"/>